<protein>
    <submittedName>
        <fullName evidence="2">M23 family peptidase</fullName>
    </submittedName>
</protein>
<sequence length="388" mass="42577">MRFSIRFSILIITVYLVGCKPVPVSHWFPVTPQEYYEKELYKDKLEKTQAGQTWFRVSKSVLNDSLFSVAPYQERFFLGDSTPAQAIRLKIPEGRKLTITPLRNENDTSSRLFVELYKIKSNGKPQRIDYLNNGAQTISYTNHEGDTLLLRLQTGLNERLVVSLSLTTLPSLSFPVAGHGMNSVISVWGAERDRGARSHEGIDISAKRGTPVVAAQNGFITQTGTNNLGGKIVFLSASGSPYSLYYAHLDSQLVSVGARVVTGDTLGLVGNTGNAITTSPHLHFGIYARGSGAVNPLPFINDRKEKIPGLPEQSRWLGDTVRIRKKANLFSSALFLPSGQIATLPQNTLVKLIGEMAKGYRVELEDGTKGYIPTVPLANPGRQVSGLK</sequence>
<dbReference type="AlphaFoldDB" id="A0A4R5DFS9"/>
<evidence type="ECO:0000313" key="2">
    <source>
        <dbReference type="EMBL" id="TDE12832.1"/>
    </source>
</evidence>
<dbReference type="Proteomes" id="UP000294850">
    <property type="component" value="Unassembled WGS sequence"/>
</dbReference>
<dbReference type="RefSeq" id="WP_131960252.1">
    <property type="nucleotide sequence ID" value="NZ_SMFL01000008.1"/>
</dbReference>
<dbReference type="PANTHER" id="PTHR21666">
    <property type="entry name" value="PEPTIDASE-RELATED"/>
    <property type="match status" value="1"/>
</dbReference>
<feature type="domain" description="M23ase beta-sheet core" evidence="1">
    <location>
        <begin position="198"/>
        <end position="296"/>
    </location>
</feature>
<comment type="caution">
    <text evidence="2">The sequence shown here is derived from an EMBL/GenBank/DDBJ whole genome shotgun (WGS) entry which is preliminary data.</text>
</comment>
<dbReference type="SUPFAM" id="SSF51261">
    <property type="entry name" value="Duplicated hybrid motif"/>
    <property type="match status" value="1"/>
</dbReference>
<evidence type="ECO:0000313" key="3">
    <source>
        <dbReference type="Proteomes" id="UP000294850"/>
    </source>
</evidence>
<dbReference type="Gene3D" id="2.70.70.10">
    <property type="entry name" value="Glucose Permease (Domain IIA)"/>
    <property type="match status" value="1"/>
</dbReference>
<proteinExistence type="predicted"/>
<dbReference type="PANTHER" id="PTHR21666:SF268">
    <property type="entry name" value="PEPTIDASE M23 DOMAIN-CONTAINING PROTEIN"/>
    <property type="match status" value="1"/>
</dbReference>
<dbReference type="InterPro" id="IPR050570">
    <property type="entry name" value="Cell_wall_metabolism_enzyme"/>
</dbReference>
<keyword evidence="3" id="KW-1185">Reference proteome</keyword>
<name>A0A4R5DFS9_9BACT</name>
<dbReference type="InterPro" id="IPR016047">
    <property type="entry name" value="M23ase_b-sheet_dom"/>
</dbReference>
<dbReference type="GO" id="GO:0004222">
    <property type="term" value="F:metalloendopeptidase activity"/>
    <property type="evidence" value="ECO:0007669"/>
    <property type="project" value="TreeGrafter"/>
</dbReference>
<dbReference type="Pfam" id="PF01551">
    <property type="entry name" value="Peptidase_M23"/>
    <property type="match status" value="1"/>
</dbReference>
<accession>A0A4R5DFS9</accession>
<evidence type="ECO:0000259" key="1">
    <source>
        <dbReference type="Pfam" id="PF01551"/>
    </source>
</evidence>
<organism evidence="2 3">
    <name type="scientific">Dyadobacter psychrotolerans</name>
    <dbReference type="NCBI Taxonomy" id="2541721"/>
    <lineage>
        <taxon>Bacteria</taxon>
        <taxon>Pseudomonadati</taxon>
        <taxon>Bacteroidota</taxon>
        <taxon>Cytophagia</taxon>
        <taxon>Cytophagales</taxon>
        <taxon>Spirosomataceae</taxon>
        <taxon>Dyadobacter</taxon>
    </lineage>
</organism>
<reference evidence="2 3" key="1">
    <citation type="submission" date="2019-03" db="EMBL/GenBank/DDBJ databases">
        <title>Dyadobacter AR-3-6 sp. nov., isolated from arctic soil.</title>
        <authorList>
            <person name="Chaudhary D.K."/>
        </authorList>
    </citation>
    <scope>NUCLEOTIDE SEQUENCE [LARGE SCALE GENOMIC DNA]</scope>
    <source>
        <strain evidence="2 3">AR-3-6</strain>
    </source>
</reference>
<dbReference type="OrthoDB" id="9810477at2"/>
<gene>
    <name evidence="2" type="ORF">E0F88_21035</name>
</gene>
<dbReference type="EMBL" id="SMFL01000008">
    <property type="protein sequence ID" value="TDE12832.1"/>
    <property type="molecule type" value="Genomic_DNA"/>
</dbReference>
<dbReference type="InterPro" id="IPR011055">
    <property type="entry name" value="Dup_hybrid_motif"/>
</dbReference>
<dbReference type="CDD" id="cd12797">
    <property type="entry name" value="M23_peptidase"/>
    <property type="match status" value="1"/>
</dbReference>